<evidence type="ECO:0000256" key="2">
    <source>
        <dbReference type="ARBA" id="ARBA00022475"/>
    </source>
</evidence>
<dbReference type="GO" id="GO:0005933">
    <property type="term" value="C:cellular bud"/>
    <property type="evidence" value="ECO:0007669"/>
    <property type="project" value="EnsemblFungi"/>
</dbReference>
<keyword evidence="6" id="KW-0472">Membrane</keyword>
<gene>
    <name evidence="10" type="ORF">DM01DRAFT_1315510</name>
</gene>
<dbReference type="SMART" id="SM00174">
    <property type="entry name" value="RHO"/>
    <property type="match status" value="1"/>
</dbReference>
<dbReference type="SMART" id="SM00173">
    <property type="entry name" value="RAS"/>
    <property type="match status" value="1"/>
</dbReference>
<dbReference type="NCBIfam" id="TIGR00231">
    <property type="entry name" value="small_GTP"/>
    <property type="match status" value="1"/>
</dbReference>
<dbReference type="GO" id="GO:0090338">
    <property type="term" value="P:positive regulation of formin-nucleated actin cable assembly"/>
    <property type="evidence" value="ECO:0007669"/>
    <property type="project" value="EnsemblFungi"/>
</dbReference>
<dbReference type="PROSITE" id="PS51421">
    <property type="entry name" value="RAS"/>
    <property type="match status" value="1"/>
</dbReference>
<dbReference type="SUPFAM" id="SSF52540">
    <property type="entry name" value="P-loop containing nucleoside triphosphate hydrolases"/>
    <property type="match status" value="1"/>
</dbReference>
<dbReference type="PROSITE" id="PS51420">
    <property type="entry name" value="RHO"/>
    <property type="match status" value="1"/>
</dbReference>
<dbReference type="InterPro" id="IPR027417">
    <property type="entry name" value="P-loop_NTPase"/>
</dbReference>
<accession>A0A1X2GVU4</accession>
<keyword evidence="8" id="KW-0636">Prenylation</keyword>
<dbReference type="AlphaFoldDB" id="A0A1X2GVU4"/>
<dbReference type="PRINTS" id="PR00449">
    <property type="entry name" value="RASTRNSFRMNG"/>
</dbReference>
<protein>
    <recommendedName>
        <fullName evidence="9">GTP-binding protein RHO3</fullName>
    </recommendedName>
</protein>
<dbReference type="EMBL" id="MCGT01000002">
    <property type="protein sequence ID" value="ORX62140.1"/>
    <property type="molecule type" value="Genomic_DNA"/>
</dbReference>
<name>A0A1X2GVU4_9FUNG</name>
<sequence length="201" mass="22770">MLVCGKSNRPIYRKLVVVGDGSIGKSSILNVFTKGVFPQVYEPTVFENYVHEMNVDGQQLELSLWDTAGQEEFDRLRTLSYADTHVVMMCYAVDSRDSLENITNRWLEEVVDHCVHAKIVLVALKCDLRDDEDSVKKMKSPPVMYEEGLTVARSINAVRYLECSAKHNRGIREVFDQAGRVALNVHLKTDQDTKSSTCIIL</sequence>
<evidence type="ECO:0000256" key="6">
    <source>
        <dbReference type="ARBA" id="ARBA00023136"/>
    </source>
</evidence>
<dbReference type="GO" id="GO:0030950">
    <property type="term" value="P:establishment or maintenance of actin cytoskeleton polarity"/>
    <property type="evidence" value="ECO:0007669"/>
    <property type="project" value="EnsemblFungi"/>
</dbReference>
<keyword evidence="5" id="KW-0342">GTP-binding</keyword>
<dbReference type="Proteomes" id="UP000242146">
    <property type="component" value="Unassembled WGS sequence"/>
</dbReference>
<dbReference type="OrthoDB" id="8830751at2759"/>
<dbReference type="FunFam" id="3.40.50.300:FF:000780">
    <property type="entry name" value="Rho GTPase Rho3"/>
    <property type="match status" value="1"/>
</dbReference>
<comment type="subcellular location">
    <subcellularLocation>
        <location evidence="1">Cell membrane</location>
        <topology evidence="1">Lipid-anchor</topology>
    </subcellularLocation>
</comment>
<dbReference type="GO" id="GO:0005829">
    <property type="term" value="C:cytosol"/>
    <property type="evidence" value="ECO:0007669"/>
    <property type="project" value="EnsemblFungi"/>
</dbReference>
<evidence type="ECO:0000256" key="3">
    <source>
        <dbReference type="ARBA" id="ARBA00022481"/>
    </source>
</evidence>
<evidence type="ECO:0000256" key="8">
    <source>
        <dbReference type="ARBA" id="ARBA00023289"/>
    </source>
</evidence>
<evidence type="ECO:0000256" key="1">
    <source>
        <dbReference type="ARBA" id="ARBA00004193"/>
    </source>
</evidence>
<dbReference type="InterPro" id="IPR001806">
    <property type="entry name" value="Small_GTPase"/>
</dbReference>
<comment type="caution">
    <text evidence="10">The sequence shown here is derived from an EMBL/GenBank/DDBJ whole genome shotgun (WGS) entry which is preliminary data.</text>
</comment>
<dbReference type="GO" id="GO:0005525">
    <property type="term" value="F:GTP binding"/>
    <property type="evidence" value="ECO:0007669"/>
    <property type="project" value="UniProtKB-KW"/>
</dbReference>
<dbReference type="GO" id="GO:0000226">
    <property type="term" value="P:microtubule cytoskeleton organization"/>
    <property type="evidence" value="ECO:0007669"/>
    <property type="project" value="EnsemblFungi"/>
</dbReference>
<organism evidence="10 11">
    <name type="scientific">Hesseltinella vesiculosa</name>
    <dbReference type="NCBI Taxonomy" id="101127"/>
    <lineage>
        <taxon>Eukaryota</taxon>
        <taxon>Fungi</taxon>
        <taxon>Fungi incertae sedis</taxon>
        <taxon>Mucoromycota</taxon>
        <taxon>Mucoromycotina</taxon>
        <taxon>Mucoromycetes</taxon>
        <taxon>Mucorales</taxon>
        <taxon>Cunninghamellaceae</taxon>
        <taxon>Hesseltinella</taxon>
    </lineage>
</organism>
<evidence type="ECO:0000256" key="5">
    <source>
        <dbReference type="ARBA" id="ARBA00023134"/>
    </source>
</evidence>
<keyword evidence="2" id="KW-1003">Cell membrane</keyword>
<dbReference type="InterPro" id="IPR005225">
    <property type="entry name" value="Small_GTP-bd"/>
</dbReference>
<dbReference type="Pfam" id="PF00071">
    <property type="entry name" value="Ras"/>
    <property type="match status" value="1"/>
</dbReference>
<dbReference type="GO" id="GO:0003924">
    <property type="term" value="F:GTPase activity"/>
    <property type="evidence" value="ECO:0007669"/>
    <property type="project" value="EnsemblFungi"/>
</dbReference>
<dbReference type="Gene3D" id="3.40.50.300">
    <property type="entry name" value="P-loop containing nucleotide triphosphate hydrolases"/>
    <property type="match status" value="1"/>
</dbReference>
<evidence type="ECO:0000256" key="9">
    <source>
        <dbReference type="ARBA" id="ARBA00067968"/>
    </source>
</evidence>
<dbReference type="PROSITE" id="PS51419">
    <property type="entry name" value="RAB"/>
    <property type="match status" value="1"/>
</dbReference>
<reference evidence="10 11" key="1">
    <citation type="submission" date="2016-07" db="EMBL/GenBank/DDBJ databases">
        <title>Pervasive Adenine N6-methylation of Active Genes in Fungi.</title>
        <authorList>
            <consortium name="DOE Joint Genome Institute"/>
            <person name="Mondo S.J."/>
            <person name="Dannebaum R.O."/>
            <person name="Kuo R.C."/>
            <person name="Labutti K."/>
            <person name="Haridas S."/>
            <person name="Kuo A."/>
            <person name="Salamov A."/>
            <person name="Ahrendt S.R."/>
            <person name="Lipzen A."/>
            <person name="Sullivan W."/>
            <person name="Andreopoulos W.B."/>
            <person name="Clum A."/>
            <person name="Lindquist E."/>
            <person name="Daum C."/>
            <person name="Ramamoorthy G.K."/>
            <person name="Gryganskyi A."/>
            <person name="Culley D."/>
            <person name="Magnuson J.K."/>
            <person name="James T.Y."/>
            <person name="O'Malley M.A."/>
            <person name="Stajich J.E."/>
            <person name="Spatafora J.W."/>
            <person name="Visel A."/>
            <person name="Grigoriev I.V."/>
        </authorList>
    </citation>
    <scope>NUCLEOTIDE SEQUENCE [LARGE SCALE GENOMIC DNA]</scope>
    <source>
        <strain evidence="10 11">NRRL 3301</strain>
    </source>
</reference>
<dbReference type="GO" id="GO:0005886">
    <property type="term" value="C:plasma membrane"/>
    <property type="evidence" value="ECO:0007669"/>
    <property type="project" value="UniProtKB-SubCell"/>
</dbReference>
<proteinExistence type="predicted"/>
<dbReference type="GO" id="GO:0007264">
    <property type="term" value="P:small GTPase-mediated signal transduction"/>
    <property type="evidence" value="ECO:0007669"/>
    <property type="project" value="InterPro"/>
</dbReference>
<dbReference type="STRING" id="101127.A0A1X2GVU4"/>
<evidence type="ECO:0000256" key="4">
    <source>
        <dbReference type="ARBA" id="ARBA00022741"/>
    </source>
</evidence>
<dbReference type="GO" id="GO:0045921">
    <property type="term" value="P:positive regulation of exocytosis"/>
    <property type="evidence" value="ECO:0007669"/>
    <property type="project" value="EnsemblFungi"/>
</dbReference>
<evidence type="ECO:0000256" key="7">
    <source>
        <dbReference type="ARBA" id="ARBA00023288"/>
    </source>
</evidence>
<dbReference type="PANTHER" id="PTHR24072">
    <property type="entry name" value="RHO FAMILY GTPASE"/>
    <property type="match status" value="1"/>
</dbReference>
<evidence type="ECO:0000313" key="11">
    <source>
        <dbReference type="Proteomes" id="UP000242146"/>
    </source>
</evidence>
<dbReference type="GO" id="GO:0010590">
    <property type="term" value="P:regulation of septum digestion after cytokinesis"/>
    <property type="evidence" value="ECO:0007669"/>
    <property type="project" value="EnsemblFungi"/>
</dbReference>
<keyword evidence="4" id="KW-0547">Nucleotide-binding</keyword>
<keyword evidence="11" id="KW-1185">Reference proteome</keyword>
<evidence type="ECO:0000313" key="10">
    <source>
        <dbReference type="EMBL" id="ORX62140.1"/>
    </source>
</evidence>
<dbReference type="InterPro" id="IPR003578">
    <property type="entry name" value="Small_GTPase_Rho"/>
</dbReference>
<keyword evidence="3" id="KW-0488">Methylation</keyword>
<dbReference type="GO" id="GO:0032153">
    <property type="term" value="C:cell division site"/>
    <property type="evidence" value="ECO:0007669"/>
    <property type="project" value="EnsemblFungi"/>
</dbReference>
<dbReference type="SMART" id="SM00175">
    <property type="entry name" value="RAB"/>
    <property type="match status" value="1"/>
</dbReference>
<keyword evidence="7" id="KW-0449">Lipoprotein</keyword>